<reference evidence="1 2" key="1">
    <citation type="journal article" date="2021" name="Elife">
        <title>Chloroplast acquisition without the gene transfer in kleptoplastic sea slugs, Plakobranchus ocellatus.</title>
        <authorList>
            <person name="Maeda T."/>
            <person name="Takahashi S."/>
            <person name="Yoshida T."/>
            <person name="Shimamura S."/>
            <person name="Takaki Y."/>
            <person name="Nagai Y."/>
            <person name="Toyoda A."/>
            <person name="Suzuki Y."/>
            <person name="Arimoto A."/>
            <person name="Ishii H."/>
            <person name="Satoh N."/>
            <person name="Nishiyama T."/>
            <person name="Hasebe M."/>
            <person name="Maruyama T."/>
            <person name="Minagawa J."/>
            <person name="Obokata J."/>
            <person name="Shigenobu S."/>
        </authorList>
    </citation>
    <scope>NUCLEOTIDE SEQUENCE [LARGE SCALE GENOMIC DNA]</scope>
</reference>
<sequence>MDNMDINDREYEESASVMRLEPETGGSFHITGPGVIRIKDDQRSWVFIWSSGSSGRAVGYQVRGPGFEFQSEPNKFIIAPPCPPITKWVKKSAISTFDNIADANDNDVSVNAAAAAAAAADDDDDDDGENEAIT</sequence>
<keyword evidence="2" id="KW-1185">Reference proteome</keyword>
<accession>A0AAV3Z7I3</accession>
<gene>
    <name evidence="1" type="ORF">PoB_001645400</name>
</gene>
<name>A0AAV3Z7I3_9GAST</name>
<dbReference type="Proteomes" id="UP000735302">
    <property type="component" value="Unassembled WGS sequence"/>
</dbReference>
<comment type="caution">
    <text evidence="1">The sequence shown here is derived from an EMBL/GenBank/DDBJ whole genome shotgun (WGS) entry which is preliminary data.</text>
</comment>
<dbReference type="AlphaFoldDB" id="A0AAV3Z7I3"/>
<protein>
    <submittedName>
        <fullName evidence="1">Uncharacterized protein</fullName>
    </submittedName>
</protein>
<evidence type="ECO:0000313" key="1">
    <source>
        <dbReference type="EMBL" id="GFN89948.1"/>
    </source>
</evidence>
<organism evidence="1 2">
    <name type="scientific">Plakobranchus ocellatus</name>
    <dbReference type="NCBI Taxonomy" id="259542"/>
    <lineage>
        <taxon>Eukaryota</taxon>
        <taxon>Metazoa</taxon>
        <taxon>Spiralia</taxon>
        <taxon>Lophotrochozoa</taxon>
        <taxon>Mollusca</taxon>
        <taxon>Gastropoda</taxon>
        <taxon>Heterobranchia</taxon>
        <taxon>Euthyneura</taxon>
        <taxon>Panpulmonata</taxon>
        <taxon>Sacoglossa</taxon>
        <taxon>Placobranchoidea</taxon>
        <taxon>Plakobranchidae</taxon>
        <taxon>Plakobranchus</taxon>
    </lineage>
</organism>
<proteinExistence type="predicted"/>
<dbReference type="EMBL" id="BLXT01001969">
    <property type="protein sequence ID" value="GFN89948.1"/>
    <property type="molecule type" value="Genomic_DNA"/>
</dbReference>
<evidence type="ECO:0000313" key="2">
    <source>
        <dbReference type="Proteomes" id="UP000735302"/>
    </source>
</evidence>